<dbReference type="InterPro" id="IPR012340">
    <property type="entry name" value="NA-bd_OB-fold"/>
</dbReference>
<dbReference type="SUPFAM" id="SSF50249">
    <property type="entry name" value="Nucleic acid-binding proteins"/>
    <property type="match status" value="1"/>
</dbReference>
<comment type="similarity">
    <text evidence="4">Belongs to the RRP4 family.</text>
</comment>
<dbReference type="PANTHER" id="PTHR21321:SF4">
    <property type="entry name" value="EXOSOME COMPLEX COMPONENT RRP4"/>
    <property type="match status" value="1"/>
</dbReference>
<evidence type="ECO:0000256" key="2">
    <source>
        <dbReference type="ARBA" id="ARBA00022835"/>
    </source>
</evidence>
<dbReference type="GO" id="GO:0071051">
    <property type="term" value="P:poly(A)-dependent snoRNA 3'-end processing"/>
    <property type="evidence" value="ECO:0007669"/>
    <property type="project" value="TreeGrafter"/>
</dbReference>
<keyword evidence="1 4" id="KW-0963">Cytoplasm</keyword>
<dbReference type="GO" id="GO:0000178">
    <property type="term" value="C:exosome (RNase complex)"/>
    <property type="evidence" value="ECO:0007669"/>
    <property type="project" value="UniProtKB-KW"/>
</dbReference>
<dbReference type="Gene3D" id="3.30.1370.10">
    <property type="entry name" value="K Homology domain, type 1"/>
    <property type="match status" value="1"/>
</dbReference>
<dbReference type="PROSITE" id="PS50126">
    <property type="entry name" value="S1"/>
    <property type="match status" value="1"/>
</dbReference>
<dbReference type="GO" id="GO:0005737">
    <property type="term" value="C:cytoplasm"/>
    <property type="evidence" value="ECO:0007669"/>
    <property type="project" value="UniProtKB-SubCell"/>
</dbReference>
<dbReference type="EMBL" id="DRUB01000159">
    <property type="protein sequence ID" value="HHR96746.1"/>
    <property type="molecule type" value="Genomic_DNA"/>
</dbReference>
<dbReference type="SUPFAM" id="SSF54791">
    <property type="entry name" value="Eukaryotic type KH-domain (KH-domain type I)"/>
    <property type="match status" value="1"/>
</dbReference>
<protein>
    <recommendedName>
        <fullName evidence="4">Exosome complex component Rrp4</fullName>
    </recommendedName>
</protein>
<dbReference type="PANTHER" id="PTHR21321">
    <property type="entry name" value="PNAS-3 RELATED"/>
    <property type="match status" value="1"/>
</dbReference>
<feature type="domain" description="S1 motif" evidence="5">
    <location>
        <begin position="75"/>
        <end position="147"/>
    </location>
</feature>
<dbReference type="InterPro" id="IPR026699">
    <property type="entry name" value="Exosome_RNA_bind1/RRP40/RRP4"/>
</dbReference>
<dbReference type="GO" id="GO:0071034">
    <property type="term" value="P:CUT catabolic process"/>
    <property type="evidence" value="ECO:0007669"/>
    <property type="project" value="TreeGrafter"/>
</dbReference>
<dbReference type="CDD" id="cd22524">
    <property type="entry name" value="KH-I_Rrp4_prokar"/>
    <property type="match status" value="1"/>
</dbReference>
<evidence type="ECO:0000259" key="5">
    <source>
        <dbReference type="PROSITE" id="PS50126"/>
    </source>
</evidence>
<comment type="function">
    <text evidence="4">Non-catalytic component of the exosome, which is a complex involved in RNA degradation. Increases the RNA binding and the efficiency of RNA degradation. Confers strong poly(A) specificity to the exosome.</text>
</comment>
<evidence type="ECO:0000313" key="6">
    <source>
        <dbReference type="EMBL" id="HHR96746.1"/>
    </source>
</evidence>
<dbReference type="HAMAP" id="MF_00623">
    <property type="entry name" value="Exosome_Rrp4"/>
    <property type="match status" value="1"/>
</dbReference>
<evidence type="ECO:0000256" key="1">
    <source>
        <dbReference type="ARBA" id="ARBA00022490"/>
    </source>
</evidence>
<comment type="subcellular location">
    <subcellularLocation>
        <location evidence="4">Cytoplasm</location>
    </subcellularLocation>
</comment>
<comment type="caution">
    <text evidence="6">The sequence shown here is derived from an EMBL/GenBank/DDBJ whole genome shotgun (WGS) entry which is preliminary data.</text>
</comment>
<dbReference type="Gene3D" id="2.40.50.140">
    <property type="entry name" value="Nucleic acid-binding proteins"/>
    <property type="match status" value="1"/>
</dbReference>
<dbReference type="CDD" id="cd05789">
    <property type="entry name" value="S1_Rrp4"/>
    <property type="match status" value="1"/>
</dbReference>
<keyword evidence="3 4" id="KW-0694">RNA-binding</keyword>
<dbReference type="Pfam" id="PF21262">
    <property type="entry name" value="RRP40_S1"/>
    <property type="match status" value="1"/>
</dbReference>
<organism evidence="6">
    <name type="scientific">Ignisphaera aggregans</name>
    <dbReference type="NCBI Taxonomy" id="334771"/>
    <lineage>
        <taxon>Archaea</taxon>
        <taxon>Thermoproteota</taxon>
        <taxon>Thermoprotei</taxon>
        <taxon>Desulfurococcales</taxon>
        <taxon>Desulfurococcaceae</taxon>
        <taxon>Ignisphaera</taxon>
    </lineage>
</organism>
<dbReference type="GO" id="GO:0034475">
    <property type="term" value="P:U4 snRNA 3'-end processing"/>
    <property type="evidence" value="ECO:0007669"/>
    <property type="project" value="TreeGrafter"/>
</dbReference>
<keyword evidence="2 4" id="KW-0271">Exosome</keyword>
<sequence length="249" mass="28393">MYEVSEIKEKRILVIPGDTIILDQNTVLDNITYLYKRDENIYTVTVTALIDFETIENKKKLRVIPLKGRYIPKEGDIVIGIVVDVTLSSWFIDINSPYLAILHAYDYIGKNFNPTIENIRKYLDVGDVVLAKISQFERSRGVILSVQDKGLGKINTGSLVEIEPCKVGRVIGKKKSMMNMLIEQTKCEIFVGNNGRILLKCPNLELEYIAILAIKKIESEAHTTGLTERIKEFIIEEKVKRGLIKYEVK</sequence>
<reference evidence="6" key="1">
    <citation type="journal article" date="2020" name="mSystems">
        <title>Genome- and Community-Level Interaction Insights into Carbon Utilization and Element Cycling Functions of Hydrothermarchaeota in Hydrothermal Sediment.</title>
        <authorList>
            <person name="Zhou Z."/>
            <person name="Liu Y."/>
            <person name="Xu W."/>
            <person name="Pan J."/>
            <person name="Luo Z.H."/>
            <person name="Li M."/>
        </authorList>
    </citation>
    <scope>NUCLEOTIDE SEQUENCE [LARGE SCALE GENOMIC DNA]</scope>
    <source>
        <strain evidence="6">SpSt-1</strain>
    </source>
</reference>
<dbReference type="InterPro" id="IPR003029">
    <property type="entry name" value="S1_domain"/>
</dbReference>
<name>A0A7C5UV24_9CREN</name>
<dbReference type="GO" id="GO:0000467">
    <property type="term" value="P:exonucleolytic trimming to generate mature 3'-end of 5.8S rRNA from tricistronic rRNA transcript (SSU-rRNA, 5.8S rRNA, LSU-rRNA)"/>
    <property type="evidence" value="ECO:0007669"/>
    <property type="project" value="TreeGrafter"/>
</dbReference>
<dbReference type="NCBIfam" id="NF003181">
    <property type="entry name" value="PRK04163.1-1"/>
    <property type="match status" value="1"/>
</dbReference>
<dbReference type="AlphaFoldDB" id="A0A7C5UV24"/>
<dbReference type="SMART" id="SM00316">
    <property type="entry name" value="S1"/>
    <property type="match status" value="1"/>
</dbReference>
<comment type="subunit">
    <text evidence="4">Component of the archaeal exosome complex. Forms a trimer of Rrp4 and/or Csl4 subunits. The trimer associates with an hexameric ring-like arrangement composed of 3 Rrp41-Rrp42 heterodimers.</text>
</comment>
<proteinExistence type="inferred from homology"/>
<dbReference type="InterPro" id="IPR048565">
    <property type="entry name" value="S1_RRP4"/>
</dbReference>
<dbReference type="InterPro" id="IPR036612">
    <property type="entry name" value="KH_dom_type_1_sf"/>
</dbReference>
<dbReference type="InterPro" id="IPR023474">
    <property type="entry name" value="Rrp4"/>
</dbReference>
<gene>
    <name evidence="4" type="primary">rrp4</name>
    <name evidence="6" type="ORF">ENL47_08105</name>
</gene>
<evidence type="ECO:0000256" key="4">
    <source>
        <dbReference type="HAMAP-Rule" id="MF_00623"/>
    </source>
</evidence>
<accession>A0A7C5UV24</accession>
<dbReference type="GO" id="GO:0008143">
    <property type="term" value="F:poly(A) binding"/>
    <property type="evidence" value="ECO:0007669"/>
    <property type="project" value="InterPro"/>
</dbReference>
<evidence type="ECO:0000256" key="3">
    <source>
        <dbReference type="ARBA" id="ARBA00022884"/>
    </source>
</evidence>